<keyword evidence="2" id="KW-0560">Oxidoreductase</keyword>
<dbReference type="InterPro" id="IPR057326">
    <property type="entry name" value="KR_dom"/>
</dbReference>
<dbReference type="InterPro" id="IPR020904">
    <property type="entry name" value="Sc_DH/Rdtase_CS"/>
</dbReference>
<dbReference type="PANTHER" id="PTHR43975:SF2">
    <property type="entry name" value="EG:BACR7A4.14 PROTEIN-RELATED"/>
    <property type="match status" value="1"/>
</dbReference>
<organism evidence="2 3">
    <name type="scientific">Inquilinus ginsengisoli</name>
    <dbReference type="NCBI Taxonomy" id="363840"/>
    <lineage>
        <taxon>Bacteria</taxon>
        <taxon>Pseudomonadati</taxon>
        <taxon>Pseudomonadota</taxon>
        <taxon>Alphaproteobacteria</taxon>
        <taxon>Rhodospirillales</taxon>
        <taxon>Rhodospirillaceae</taxon>
        <taxon>Inquilinus</taxon>
    </lineage>
</organism>
<gene>
    <name evidence="2" type="ORF">E9232_002164</name>
</gene>
<dbReference type="SUPFAM" id="SSF51735">
    <property type="entry name" value="NAD(P)-binding Rossmann-fold domains"/>
    <property type="match status" value="1"/>
</dbReference>
<dbReference type="Gene3D" id="3.40.50.720">
    <property type="entry name" value="NAD(P)-binding Rossmann-like Domain"/>
    <property type="match status" value="1"/>
</dbReference>
<dbReference type="EMBL" id="JAVDPW010000003">
    <property type="protein sequence ID" value="MDR6289649.1"/>
    <property type="molecule type" value="Genomic_DNA"/>
</dbReference>
<sequence>MSLQRFHDKVVIVTGAGSGIGAATARRFWAEGASVVLAGRTEETLAAVAEELDEERSLIQVCDVAIGSDGRQLVEDAIARFGRIDVLVNNAGTGTVSGFLDMPFAHWHRTIEINLDGVFNMTRAVLPSLLDSRGAIVNVSSVCGSGGDPGLSAYNASKGAVTNLTRSLALEFGGRGVRVNAVSPSVTFTEMNEPVFEQYPEVLARMLARIPLGRGAQPEEVAAVIAFLASADAAFVNGVDLPVDGGTSASSGQGSFL</sequence>
<dbReference type="RefSeq" id="WP_309793928.1">
    <property type="nucleotide sequence ID" value="NZ_JAVDPW010000003.1"/>
</dbReference>
<dbReference type="PANTHER" id="PTHR43975">
    <property type="entry name" value="ZGC:101858"/>
    <property type="match status" value="1"/>
</dbReference>
<dbReference type="PROSITE" id="PS00061">
    <property type="entry name" value="ADH_SHORT"/>
    <property type="match status" value="1"/>
</dbReference>
<dbReference type="GO" id="GO:0047512">
    <property type="term" value="F:(S,S)-butanediol dehydrogenase activity"/>
    <property type="evidence" value="ECO:0007669"/>
    <property type="project" value="UniProtKB-EC"/>
</dbReference>
<dbReference type="EC" id="1.1.1.-" evidence="2"/>
<dbReference type="PRINTS" id="PR00080">
    <property type="entry name" value="SDRFAMILY"/>
</dbReference>
<dbReference type="InterPro" id="IPR002347">
    <property type="entry name" value="SDR_fam"/>
</dbReference>
<dbReference type="CDD" id="cd05233">
    <property type="entry name" value="SDR_c"/>
    <property type="match status" value="1"/>
</dbReference>
<evidence type="ECO:0000313" key="2">
    <source>
        <dbReference type="EMBL" id="MDR6289649.1"/>
    </source>
</evidence>
<dbReference type="EC" id="1.1.1.76" evidence="2"/>
<dbReference type="Proteomes" id="UP001262410">
    <property type="component" value="Unassembled WGS sequence"/>
</dbReference>
<dbReference type="NCBIfam" id="NF005559">
    <property type="entry name" value="PRK07231.1"/>
    <property type="match status" value="1"/>
</dbReference>
<dbReference type="InterPro" id="IPR036291">
    <property type="entry name" value="NAD(P)-bd_dom_sf"/>
</dbReference>
<protein>
    <submittedName>
        <fullName evidence="2">Meso-butanediol dehydrogenase/(S,S)-butanediol dehydrogenase/diacetyl reductase</fullName>
        <ecNumber evidence="2">1.1.1.-</ecNumber>
        <ecNumber evidence="2">1.1.1.304</ecNumber>
        <ecNumber evidence="2">1.1.1.76</ecNumber>
    </submittedName>
</protein>
<dbReference type="GO" id="GO:0052588">
    <property type="term" value="F:diacetyl reductase ((S)-acetoin forming) (NAD+) activity"/>
    <property type="evidence" value="ECO:0007669"/>
    <property type="project" value="UniProtKB-EC"/>
</dbReference>
<name>A0ABU1JNR0_9PROT</name>
<accession>A0ABU1JNR0</accession>
<dbReference type="Pfam" id="PF13561">
    <property type="entry name" value="adh_short_C2"/>
    <property type="match status" value="1"/>
</dbReference>
<proteinExistence type="predicted"/>
<feature type="domain" description="Ketoreductase" evidence="1">
    <location>
        <begin position="9"/>
        <end position="185"/>
    </location>
</feature>
<evidence type="ECO:0000313" key="3">
    <source>
        <dbReference type="Proteomes" id="UP001262410"/>
    </source>
</evidence>
<evidence type="ECO:0000259" key="1">
    <source>
        <dbReference type="SMART" id="SM00822"/>
    </source>
</evidence>
<reference evidence="2 3" key="1">
    <citation type="submission" date="2023-07" db="EMBL/GenBank/DDBJ databases">
        <title>Sorghum-associated microbial communities from plants grown in Nebraska, USA.</title>
        <authorList>
            <person name="Schachtman D."/>
        </authorList>
    </citation>
    <scope>NUCLEOTIDE SEQUENCE [LARGE SCALE GENOMIC DNA]</scope>
    <source>
        <strain evidence="2 3">584</strain>
    </source>
</reference>
<keyword evidence="3" id="KW-1185">Reference proteome</keyword>
<dbReference type="EC" id="1.1.1.304" evidence="2"/>
<dbReference type="PRINTS" id="PR00081">
    <property type="entry name" value="GDHRDH"/>
</dbReference>
<dbReference type="SMART" id="SM00822">
    <property type="entry name" value="PKS_KR"/>
    <property type="match status" value="1"/>
</dbReference>
<comment type="caution">
    <text evidence="2">The sequence shown here is derived from an EMBL/GenBank/DDBJ whole genome shotgun (WGS) entry which is preliminary data.</text>
</comment>